<comment type="similarity">
    <text evidence="2">Belongs to the sulfotransferase 2 family.</text>
</comment>
<evidence type="ECO:0000313" key="10">
    <source>
        <dbReference type="EMBL" id="CAG9281176.1"/>
    </source>
</evidence>
<keyword evidence="3" id="KW-0808">Transferase</keyword>
<dbReference type="AlphaFoldDB" id="A0A8J9ST92"/>
<evidence type="ECO:0000256" key="1">
    <source>
        <dbReference type="ARBA" id="ARBA00004323"/>
    </source>
</evidence>
<feature type="signal peptide" evidence="9">
    <location>
        <begin position="1"/>
        <end position="20"/>
    </location>
</feature>
<dbReference type="InterPro" id="IPR005331">
    <property type="entry name" value="Sulfotransferase"/>
</dbReference>
<keyword evidence="6" id="KW-0333">Golgi apparatus</keyword>
<dbReference type="GO" id="GO:0016051">
    <property type="term" value="P:carbohydrate biosynthetic process"/>
    <property type="evidence" value="ECO:0007669"/>
    <property type="project" value="InterPro"/>
</dbReference>
<dbReference type="GO" id="GO:0008146">
    <property type="term" value="F:sulfotransferase activity"/>
    <property type="evidence" value="ECO:0007669"/>
    <property type="project" value="InterPro"/>
</dbReference>
<keyword evidence="7" id="KW-0472">Membrane</keyword>
<evidence type="ECO:0000256" key="5">
    <source>
        <dbReference type="ARBA" id="ARBA00022989"/>
    </source>
</evidence>
<sequence>MWRVSQRYLLLLTLLAACLCCVNLVLTVWRSDSVRGAFGHESFLSSPADAISFTAIQPQPFDDLLVQQGDRIYLRGDWDGAPIVLEEYKLIFFTTAKVGCTVWKQLFRRMMKISDWNVHNTARLIPWNPELNGLKYLYDYNRTVASYMMTANDWTRAIFVRDPKERFLSAYLDKVVDNKDFFRKQCCLFTGACVAPARESLQGFFDAVQTCEDAHWKPQHRRMESKYWRYVNFVGHMETTSQDAEHLLKMIGAWKLYGQSGWGRSGNLSIFKTSAGGAGREHATNAKERFAAFYTPSLERQVELYYSGDYANSVMNLTTKRFLI</sequence>
<evidence type="ECO:0000256" key="7">
    <source>
        <dbReference type="ARBA" id="ARBA00023136"/>
    </source>
</evidence>
<evidence type="ECO:0008006" key="11">
    <source>
        <dbReference type="Google" id="ProtNLM"/>
    </source>
</evidence>
<gene>
    <name evidence="10" type="ORF">PTTT1_LOCUS15651</name>
</gene>
<proteinExistence type="inferred from homology"/>
<dbReference type="PANTHER" id="PTHR12137">
    <property type="entry name" value="CARBOHYDRATE SULFOTRANSFERASE"/>
    <property type="match status" value="1"/>
</dbReference>
<keyword evidence="8" id="KW-0325">Glycoprotein</keyword>
<evidence type="ECO:0000256" key="4">
    <source>
        <dbReference type="ARBA" id="ARBA00022692"/>
    </source>
</evidence>
<reference evidence="10" key="1">
    <citation type="submission" date="2022-02" db="EMBL/GenBank/DDBJ databases">
        <authorList>
            <person name="Giguere J D."/>
        </authorList>
    </citation>
    <scope>NUCLEOTIDE SEQUENCE</scope>
    <source>
        <strain evidence="10">CCAP 1055/1</strain>
    </source>
</reference>
<evidence type="ECO:0000256" key="9">
    <source>
        <dbReference type="SAM" id="SignalP"/>
    </source>
</evidence>
<protein>
    <recommendedName>
        <fullName evidence="11">Carbohydrate sulfotransferase</fullName>
    </recommendedName>
</protein>
<organism evidence="10">
    <name type="scientific">Phaeodactylum tricornutum</name>
    <name type="common">Diatom</name>
    <dbReference type="NCBI Taxonomy" id="2850"/>
    <lineage>
        <taxon>Eukaryota</taxon>
        <taxon>Sar</taxon>
        <taxon>Stramenopiles</taxon>
        <taxon>Ochrophyta</taxon>
        <taxon>Bacillariophyta</taxon>
        <taxon>Bacillariophyceae</taxon>
        <taxon>Bacillariophycidae</taxon>
        <taxon>Naviculales</taxon>
        <taxon>Phaeodactylaceae</taxon>
        <taxon>Phaeodactylum</taxon>
    </lineage>
</organism>
<feature type="chain" id="PRO_5035427911" description="Carbohydrate sulfotransferase" evidence="9">
    <location>
        <begin position="21"/>
        <end position="324"/>
    </location>
</feature>
<dbReference type="InterPro" id="IPR018011">
    <property type="entry name" value="Carb_sulfotrans_8-10"/>
</dbReference>
<name>A0A8J9ST92_PHATR</name>
<dbReference type="Proteomes" id="UP000836788">
    <property type="component" value="Chromosome 14"/>
</dbReference>
<accession>A0A8J9ST92</accession>
<evidence type="ECO:0000256" key="3">
    <source>
        <dbReference type="ARBA" id="ARBA00022679"/>
    </source>
</evidence>
<dbReference type="Pfam" id="PF03567">
    <property type="entry name" value="Sulfotransfer_2"/>
    <property type="match status" value="1"/>
</dbReference>
<evidence type="ECO:0000256" key="6">
    <source>
        <dbReference type="ARBA" id="ARBA00023034"/>
    </source>
</evidence>
<keyword evidence="9" id="KW-0732">Signal</keyword>
<keyword evidence="5" id="KW-1133">Transmembrane helix</keyword>
<comment type="subcellular location">
    <subcellularLocation>
        <location evidence="1">Golgi apparatus membrane</location>
        <topology evidence="1">Single-pass type II membrane protein</topology>
    </subcellularLocation>
</comment>
<evidence type="ECO:0000256" key="2">
    <source>
        <dbReference type="ARBA" id="ARBA00006339"/>
    </source>
</evidence>
<dbReference type="EMBL" id="OU594955">
    <property type="protein sequence ID" value="CAG9281176.1"/>
    <property type="molecule type" value="Genomic_DNA"/>
</dbReference>
<dbReference type="GO" id="GO:0000139">
    <property type="term" value="C:Golgi membrane"/>
    <property type="evidence" value="ECO:0007669"/>
    <property type="project" value="UniProtKB-SubCell"/>
</dbReference>
<dbReference type="PANTHER" id="PTHR12137:SF54">
    <property type="entry name" value="CARBOHYDRATE SULFOTRANSFERASE"/>
    <property type="match status" value="1"/>
</dbReference>
<keyword evidence="4" id="KW-0812">Transmembrane</keyword>
<evidence type="ECO:0000256" key="8">
    <source>
        <dbReference type="ARBA" id="ARBA00023180"/>
    </source>
</evidence>